<proteinExistence type="inferred from homology"/>
<evidence type="ECO:0000313" key="8">
    <source>
        <dbReference type="EMBL" id="GAA1702960.1"/>
    </source>
</evidence>
<dbReference type="InterPro" id="IPR000887">
    <property type="entry name" value="Aldlse_KDPG_KHG"/>
</dbReference>
<sequence length="211" mass="21327">MSARAYLARARLVPVVTIDDAARAADLSCALGDAGIRCAEVTLRTPAAWDAITEMVAVADETGVDVGVGTVLSADEVTRAHAAGAHFIVSPGFDPATVARAHDLGLACLPGVATASEAMAAQRAGCDTVKVFPAGLLGGVDYIDALSAPLVDLGFVPSGGVNPTTAAGYLAHRAVPAVSGSWMVRRDDIAKGRFDTIRAASFEAAALVGLA</sequence>
<dbReference type="EC" id="4.1.2.14" evidence="5"/>
<evidence type="ECO:0000256" key="5">
    <source>
        <dbReference type="ARBA" id="ARBA00013063"/>
    </source>
</evidence>
<dbReference type="PANTHER" id="PTHR30246">
    <property type="entry name" value="2-KETO-3-DEOXY-6-PHOSPHOGLUCONATE ALDOLASE"/>
    <property type="match status" value="1"/>
</dbReference>
<comment type="similarity">
    <text evidence="3">Belongs to the KHG/KDPG aldolase family.</text>
</comment>
<comment type="pathway">
    <text evidence="2">Carbohydrate acid metabolism; 2-dehydro-3-deoxy-D-gluconate degradation; D-glyceraldehyde 3-phosphate and pyruvate from 2-dehydro-3-deoxy-D-gluconate: step 2/2.</text>
</comment>
<evidence type="ECO:0000256" key="3">
    <source>
        <dbReference type="ARBA" id="ARBA00006906"/>
    </source>
</evidence>
<evidence type="ECO:0000256" key="7">
    <source>
        <dbReference type="ARBA" id="ARBA00023277"/>
    </source>
</evidence>
<comment type="catalytic activity">
    <reaction evidence="1">
        <text>2-dehydro-3-deoxy-6-phospho-D-gluconate = D-glyceraldehyde 3-phosphate + pyruvate</text>
        <dbReference type="Rhea" id="RHEA:17089"/>
        <dbReference type="ChEBI" id="CHEBI:15361"/>
        <dbReference type="ChEBI" id="CHEBI:57569"/>
        <dbReference type="ChEBI" id="CHEBI:59776"/>
        <dbReference type="EC" id="4.1.2.14"/>
    </reaction>
</comment>
<evidence type="ECO:0000256" key="2">
    <source>
        <dbReference type="ARBA" id="ARBA00004736"/>
    </source>
</evidence>
<dbReference type="Pfam" id="PF01081">
    <property type="entry name" value="Aldolase"/>
    <property type="match status" value="1"/>
</dbReference>
<accession>A0ABP4UE47</accession>
<dbReference type="InterPro" id="IPR031337">
    <property type="entry name" value="KDPG/KHG_AS_1"/>
</dbReference>
<evidence type="ECO:0000313" key="9">
    <source>
        <dbReference type="Proteomes" id="UP001501690"/>
    </source>
</evidence>
<dbReference type="EMBL" id="BAAAPL010000002">
    <property type="protein sequence ID" value="GAA1702960.1"/>
    <property type="molecule type" value="Genomic_DNA"/>
</dbReference>
<reference evidence="9" key="1">
    <citation type="journal article" date="2019" name="Int. J. Syst. Evol. Microbiol.">
        <title>The Global Catalogue of Microorganisms (GCM) 10K type strain sequencing project: providing services to taxonomists for standard genome sequencing and annotation.</title>
        <authorList>
            <consortium name="The Broad Institute Genomics Platform"/>
            <consortium name="The Broad Institute Genome Sequencing Center for Infectious Disease"/>
            <person name="Wu L."/>
            <person name="Ma J."/>
        </authorList>
    </citation>
    <scope>NUCLEOTIDE SEQUENCE [LARGE SCALE GENOMIC DNA]</scope>
    <source>
        <strain evidence="9">JCM 15577</strain>
    </source>
</reference>
<name>A0ABP4UE47_9MICO</name>
<dbReference type="PROSITE" id="PS00159">
    <property type="entry name" value="ALDOLASE_KDPG_KHG_1"/>
    <property type="match status" value="1"/>
</dbReference>
<gene>
    <name evidence="8" type="primary">eda</name>
    <name evidence="8" type="ORF">GCM10009808_21120</name>
</gene>
<dbReference type="InterPro" id="IPR013785">
    <property type="entry name" value="Aldolase_TIM"/>
</dbReference>
<dbReference type="Proteomes" id="UP001501690">
    <property type="component" value="Unassembled WGS sequence"/>
</dbReference>
<dbReference type="RefSeq" id="WP_344072370.1">
    <property type="nucleotide sequence ID" value="NZ_BAAAPL010000002.1"/>
</dbReference>
<dbReference type="Gene3D" id="3.20.20.70">
    <property type="entry name" value="Aldolase class I"/>
    <property type="match status" value="1"/>
</dbReference>
<evidence type="ECO:0000256" key="1">
    <source>
        <dbReference type="ARBA" id="ARBA00000654"/>
    </source>
</evidence>
<keyword evidence="7" id="KW-0119">Carbohydrate metabolism</keyword>
<dbReference type="NCBIfam" id="TIGR01182">
    <property type="entry name" value="eda"/>
    <property type="match status" value="1"/>
</dbReference>
<comment type="caution">
    <text evidence="8">The sequence shown here is derived from an EMBL/GenBank/DDBJ whole genome shotgun (WGS) entry which is preliminary data.</text>
</comment>
<evidence type="ECO:0000256" key="4">
    <source>
        <dbReference type="ARBA" id="ARBA00011233"/>
    </source>
</evidence>
<dbReference type="PANTHER" id="PTHR30246:SF1">
    <property type="entry name" value="2-DEHYDRO-3-DEOXY-6-PHOSPHOGALACTONATE ALDOLASE-RELATED"/>
    <property type="match status" value="1"/>
</dbReference>
<protein>
    <recommendedName>
        <fullName evidence="5">2-dehydro-3-deoxy-phosphogluconate aldolase</fullName>
        <ecNumber evidence="5">4.1.2.14</ecNumber>
    </recommendedName>
</protein>
<dbReference type="CDD" id="cd00452">
    <property type="entry name" value="KDPG_aldolase"/>
    <property type="match status" value="1"/>
</dbReference>
<evidence type="ECO:0000256" key="6">
    <source>
        <dbReference type="ARBA" id="ARBA00023239"/>
    </source>
</evidence>
<organism evidence="8 9">
    <name type="scientific">Microbacterium sediminicola</name>
    <dbReference type="NCBI Taxonomy" id="415210"/>
    <lineage>
        <taxon>Bacteria</taxon>
        <taxon>Bacillati</taxon>
        <taxon>Actinomycetota</taxon>
        <taxon>Actinomycetes</taxon>
        <taxon>Micrococcales</taxon>
        <taxon>Microbacteriaceae</taxon>
        <taxon>Microbacterium</taxon>
    </lineage>
</organism>
<comment type="subunit">
    <text evidence="4">Homotrimer.</text>
</comment>
<keyword evidence="9" id="KW-1185">Reference proteome</keyword>
<keyword evidence="6" id="KW-0456">Lyase</keyword>
<dbReference type="SUPFAM" id="SSF51569">
    <property type="entry name" value="Aldolase"/>
    <property type="match status" value="1"/>
</dbReference>